<protein>
    <recommendedName>
        <fullName evidence="5">Second mannosyl transferase</fullName>
    </recommendedName>
</protein>
<dbReference type="GO" id="GO:0016757">
    <property type="term" value="F:glycosyltransferase activity"/>
    <property type="evidence" value="ECO:0007669"/>
    <property type="project" value="InterPro"/>
</dbReference>
<evidence type="ECO:0000259" key="2">
    <source>
        <dbReference type="Pfam" id="PF13439"/>
    </source>
</evidence>
<accession>A0A1F5EMQ9</accession>
<dbReference type="SUPFAM" id="SSF53756">
    <property type="entry name" value="UDP-Glycosyltransferase/glycogen phosphorylase"/>
    <property type="match status" value="1"/>
</dbReference>
<gene>
    <name evidence="3" type="ORF">A3E89_00555</name>
</gene>
<dbReference type="Gene3D" id="3.40.50.2000">
    <property type="entry name" value="Glycogen Phosphorylase B"/>
    <property type="match status" value="2"/>
</dbReference>
<proteinExistence type="predicted"/>
<dbReference type="Pfam" id="PF13439">
    <property type="entry name" value="Glyco_transf_4"/>
    <property type="match status" value="1"/>
</dbReference>
<feature type="domain" description="Glycosyl transferase family 1" evidence="1">
    <location>
        <begin position="208"/>
        <end position="362"/>
    </location>
</feature>
<reference evidence="3 4" key="1">
    <citation type="journal article" date="2016" name="Nat. Commun.">
        <title>Thousands of microbial genomes shed light on interconnected biogeochemical processes in an aquifer system.</title>
        <authorList>
            <person name="Anantharaman K."/>
            <person name="Brown C.T."/>
            <person name="Hug L.A."/>
            <person name="Sharon I."/>
            <person name="Castelle C.J."/>
            <person name="Probst A.J."/>
            <person name="Thomas B.C."/>
            <person name="Singh A."/>
            <person name="Wilkins M.J."/>
            <person name="Karaoz U."/>
            <person name="Brodie E.L."/>
            <person name="Williams K.H."/>
            <person name="Hubbard S.S."/>
            <person name="Banfield J.F."/>
        </authorList>
    </citation>
    <scope>NUCLEOTIDE SEQUENCE [LARGE SCALE GENOMIC DNA]</scope>
</reference>
<dbReference type="EMBL" id="MFAA01000029">
    <property type="protein sequence ID" value="OGD68600.1"/>
    <property type="molecule type" value="Genomic_DNA"/>
</dbReference>
<dbReference type="Pfam" id="PF00534">
    <property type="entry name" value="Glycos_transf_1"/>
    <property type="match status" value="1"/>
</dbReference>
<dbReference type="InterPro" id="IPR001296">
    <property type="entry name" value="Glyco_trans_1"/>
</dbReference>
<name>A0A1F5EMQ9_9BACT</name>
<dbReference type="Proteomes" id="UP000185891">
    <property type="component" value="Unassembled WGS sequence"/>
</dbReference>
<evidence type="ECO:0008006" key="5">
    <source>
        <dbReference type="Google" id="ProtNLM"/>
    </source>
</evidence>
<comment type="caution">
    <text evidence="3">The sequence shown here is derived from an EMBL/GenBank/DDBJ whole genome shotgun (WGS) entry which is preliminary data.</text>
</comment>
<sequence length="384" mass="43715">MPTNNKKKKILYVITKSNWGGAQNYVHSLATNLSENYETVVAHGGDGLMCKKLDQSKIKRIRIKTLDRDVKIWNELKVLKKLIGIFKEEGPDIVHLNSSKIGGLGALAGRIAGIEKIIFTAHGFAFNEDRPYWQRTAIKFFSYMTILLSHKTIVIAKREFEQVKNWPLVSKKIVLIYNGINKIDFFDKDEAQEKILEKLKIKDSNLKDLIWVGTISELTKNKGLGYAIKGIKNLQESLHRNWNGIFVIIGSGEDRGYLENLIKQEGLENNVYLTGFIDDAKKYLKAFDIFLMSSVKEGFPYALLEAGLAGNAIICTDVGGTSEIVDNLESGILIRPKNKKEIMNALRLYMEDEDKIVEYGDRIKQKVLKEFSVEKMVEETLRIY</sequence>
<feature type="domain" description="Glycosyltransferase subfamily 4-like N-terminal" evidence="2">
    <location>
        <begin position="19"/>
        <end position="181"/>
    </location>
</feature>
<dbReference type="InterPro" id="IPR028098">
    <property type="entry name" value="Glyco_trans_4-like_N"/>
</dbReference>
<evidence type="ECO:0000259" key="1">
    <source>
        <dbReference type="Pfam" id="PF00534"/>
    </source>
</evidence>
<evidence type="ECO:0000313" key="4">
    <source>
        <dbReference type="Proteomes" id="UP000185891"/>
    </source>
</evidence>
<dbReference type="PANTHER" id="PTHR12526">
    <property type="entry name" value="GLYCOSYLTRANSFERASE"/>
    <property type="match status" value="1"/>
</dbReference>
<evidence type="ECO:0000313" key="3">
    <source>
        <dbReference type="EMBL" id="OGD68600.1"/>
    </source>
</evidence>
<dbReference type="AlphaFoldDB" id="A0A1F5EMQ9"/>
<organism evidence="3 4">
    <name type="scientific">Candidatus Campbellbacteria bacterium RIFCSPHIGHO2_12_FULL_35_10</name>
    <dbReference type="NCBI Taxonomy" id="1797578"/>
    <lineage>
        <taxon>Bacteria</taxon>
        <taxon>Candidatus Campbelliibacteriota</taxon>
    </lineage>
</organism>